<dbReference type="InterPro" id="IPR033124">
    <property type="entry name" value="Ser_caboxypep_his_AS"/>
</dbReference>
<dbReference type="Pfam" id="PF00450">
    <property type="entry name" value="Peptidase_S10"/>
    <property type="match status" value="3"/>
</dbReference>
<dbReference type="PANTHER" id="PTHR11802">
    <property type="entry name" value="SERINE PROTEASE FAMILY S10 SERINE CARBOXYPEPTIDASE"/>
    <property type="match status" value="1"/>
</dbReference>
<dbReference type="EMBL" id="VEPZ02000703">
    <property type="protein sequence ID" value="KAE8720576.1"/>
    <property type="molecule type" value="Genomic_DNA"/>
</dbReference>
<evidence type="ECO:0000256" key="9">
    <source>
        <dbReference type="ARBA" id="ARBA00023180"/>
    </source>
</evidence>
<dbReference type="PANTHER" id="PTHR11802:SF132">
    <property type="entry name" value="SERINE CARBOXYPEPTIDASE-LIKE 36-RELATED"/>
    <property type="match status" value="1"/>
</dbReference>
<dbReference type="PRINTS" id="PR00724">
    <property type="entry name" value="CRBOXYPTASEC"/>
</dbReference>
<name>A0A6A3BUQ1_HIBSY</name>
<organism evidence="12 13">
    <name type="scientific">Hibiscus syriacus</name>
    <name type="common">Rose of Sharon</name>
    <dbReference type="NCBI Taxonomy" id="106335"/>
    <lineage>
        <taxon>Eukaryota</taxon>
        <taxon>Viridiplantae</taxon>
        <taxon>Streptophyta</taxon>
        <taxon>Embryophyta</taxon>
        <taxon>Tracheophyta</taxon>
        <taxon>Spermatophyta</taxon>
        <taxon>Magnoliopsida</taxon>
        <taxon>eudicotyledons</taxon>
        <taxon>Gunneridae</taxon>
        <taxon>Pentapetalae</taxon>
        <taxon>rosids</taxon>
        <taxon>malvids</taxon>
        <taxon>Malvales</taxon>
        <taxon>Malvaceae</taxon>
        <taxon>Malvoideae</taxon>
        <taxon>Hibiscus</taxon>
    </lineage>
</organism>
<evidence type="ECO:0000313" key="13">
    <source>
        <dbReference type="Proteomes" id="UP000436088"/>
    </source>
</evidence>
<keyword evidence="8" id="KW-1015">Disulfide bond</keyword>
<evidence type="ECO:0000256" key="1">
    <source>
        <dbReference type="ARBA" id="ARBA00004613"/>
    </source>
</evidence>
<keyword evidence="7 11" id="KW-0378">Hydrolase</keyword>
<dbReference type="InterPro" id="IPR001563">
    <property type="entry name" value="Peptidase_S10"/>
</dbReference>
<evidence type="ECO:0000256" key="5">
    <source>
        <dbReference type="ARBA" id="ARBA00022670"/>
    </source>
</evidence>
<dbReference type="GO" id="GO:0005576">
    <property type="term" value="C:extracellular region"/>
    <property type="evidence" value="ECO:0007669"/>
    <property type="project" value="UniProtKB-SubCell"/>
</dbReference>
<dbReference type="GO" id="GO:0005773">
    <property type="term" value="C:vacuole"/>
    <property type="evidence" value="ECO:0007669"/>
    <property type="project" value="TreeGrafter"/>
</dbReference>
<keyword evidence="9" id="KW-0325">Glycoprotein</keyword>
<evidence type="ECO:0000256" key="11">
    <source>
        <dbReference type="RuleBase" id="RU361156"/>
    </source>
</evidence>
<dbReference type="EC" id="3.4.16.-" evidence="11"/>
<accession>A0A6A3BUQ1</accession>
<keyword evidence="13" id="KW-1185">Reference proteome</keyword>
<comment type="caution">
    <text evidence="12">The sequence shown here is derived from an EMBL/GenBank/DDBJ whole genome shotgun (WGS) entry which is preliminary data.</text>
</comment>
<dbReference type="SUPFAM" id="SSF53474">
    <property type="entry name" value="alpha/beta-Hydrolases"/>
    <property type="match status" value="1"/>
</dbReference>
<evidence type="ECO:0000256" key="10">
    <source>
        <dbReference type="ARBA" id="ARBA00037399"/>
    </source>
</evidence>
<gene>
    <name evidence="12" type="ORF">F3Y22_tig00018953pilonHSYRG00001</name>
</gene>
<dbReference type="Gene3D" id="6.10.250.940">
    <property type="match status" value="1"/>
</dbReference>
<keyword evidence="3" id="KW-0964">Secreted</keyword>
<dbReference type="GO" id="GO:0004185">
    <property type="term" value="F:serine-type carboxypeptidase activity"/>
    <property type="evidence" value="ECO:0007669"/>
    <property type="project" value="UniProtKB-UniRule"/>
</dbReference>
<evidence type="ECO:0000256" key="3">
    <source>
        <dbReference type="ARBA" id="ARBA00022525"/>
    </source>
</evidence>
<protein>
    <recommendedName>
        <fullName evidence="11">Carboxypeptidase</fullName>
        <ecNumber evidence="11">3.4.16.-</ecNumber>
    </recommendedName>
</protein>
<proteinExistence type="inferred from homology"/>
<comment type="similarity">
    <text evidence="2 11">Belongs to the peptidase S10 family.</text>
</comment>
<dbReference type="GO" id="GO:0006508">
    <property type="term" value="P:proteolysis"/>
    <property type="evidence" value="ECO:0007669"/>
    <property type="project" value="UniProtKB-KW"/>
</dbReference>
<dbReference type="Gene3D" id="3.40.50.1820">
    <property type="entry name" value="alpha/beta hydrolase"/>
    <property type="match status" value="1"/>
</dbReference>
<dbReference type="Gene3D" id="3.40.50.12670">
    <property type="match status" value="1"/>
</dbReference>
<evidence type="ECO:0000256" key="7">
    <source>
        <dbReference type="ARBA" id="ARBA00022801"/>
    </source>
</evidence>
<keyword evidence="6" id="KW-0732">Signal</keyword>
<evidence type="ECO:0000256" key="8">
    <source>
        <dbReference type="ARBA" id="ARBA00023157"/>
    </source>
</evidence>
<comment type="subcellular location">
    <subcellularLocation>
        <location evidence="1">Secreted</location>
    </subcellularLocation>
</comment>
<dbReference type="PROSITE" id="PS00131">
    <property type="entry name" value="CARBOXYPEPT_SER_SER"/>
    <property type="match status" value="1"/>
</dbReference>
<reference evidence="12" key="1">
    <citation type="submission" date="2019-09" db="EMBL/GenBank/DDBJ databases">
        <title>Draft genome information of white flower Hibiscus syriacus.</title>
        <authorList>
            <person name="Kim Y.-M."/>
        </authorList>
    </citation>
    <scope>NUCLEOTIDE SEQUENCE [LARGE SCALE GENOMIC DNA]</scope>
    <source>
        <strain evidence="12">YM2019G1</strain>
    </source>
</reference>
<dbReference type="InterPro" id="IPR018202">
    <property type="entry name" value="Ser_caboxypep_ser_AS"/>
</dbReference>
<comment type="function">
    <text evidence="10">Probable carboxypeptidase.</text>
</comment>
<evidence type="ECO:0000313" key="12">
    <source>
        <dbReference type="EMBL" id="KAE8720576.1"/>
    </source>
</evidence>
<keyword evidence="4 11" id="KW-0121">Carboxypeptidase</keyword>
<evidence type="ECO:0000256" key="2">
    <source>
        <dbReference type="ARBA" id="ARBA00009431"/>
    </source>
</evidence>
<evidence type="ECO:0000256" key="6">
    <source>
        <dbReference type="ARBA" id="ARBA00022729"/>
    </source>
</evidence>
<keyword evidence="5 11" id="KW-0645">Protease</keyword>
<evidence type="ECO:0000256" key="4">
    <source>
        <dbReference type="ARBA" id="ARBA00022645"/>
    </source>
</evidence>
<sequence>MDKLSRSRRARNSDIDFLLKAFAITLAFHGCEKILEALTIGEDMPLLTKEGMAVHLYPMGQWKSLDPLEFTEMRENFIEIDTRGTIEFYIAGESYAGHYVPQIAHTILLHNKKANKTIINFKGILIGNAVIDDEMDTKGILTVIPKKPSVTNFDPCSDGYVYAYLNRVDVQEAMHANVTKLHHDWEPCSELIGRWEIALQPGDTDGRVPVTSTKYSINKMKLPLKLSGIRGTSMGRGDLTFATVRGAGHQVPSFQPKRALSLIKHFLDGTTLPDTARYE</sequence>
<dbReference type="PROSITE" id="PS00560">
    <property type="entry name" value="CARBOXYPEPT_SER_HIS"/>
    <property type="match status" value="1"/>
</dbReference>
<dbReference type="Proteomes" id="UP000436088">
    <property type="component" value="Unassembled WGS sequence"/>
</dbReference>
<dbReference type="InterPro" id="IPR029058">
    <property type="entry name" value="AB_hydrolase_fold"/>
</dbReference>
<dbReference type="AlphaFoldDB" id="A0A6A3BUQ1"/>